<dbReference type="PANTHER" id="PTHR42852:SF13">
    <property type="entry name" value="PROTEIN DIPZ"/>
    <property type="match status" value="1"/>
</dbReference>
<accession>A0A517TF34</accession>
<feature type="chain" id="PRO_5021822552" evidence="1">
    <location>
        <begin position="26"/>
        <end position="171"/>
    </location>
</feature>
<evidence type="ECO:0000313" key="3">
    <source>
        <dbReference type="EMBL" id="QDT66979.1"/>
    </source>
</evidence>
<dbReference type="RefSeq" id="WP_197439814.1">
    <property type="nucleotide sequence ID" value="NZ_CP036316.1"/>
</dbReference>
<dbReference type="InterPro" id="IPR013766">
    <property type="entry name" value="Thioredoxin_domain"/>
</dbReference>
<dbReference type="KEGG" id="chya:V22_42510"/>
<dbReference type="Pfam" id="PF00578">
    <property type="entry name" value="AhpC-TSA"/>
    <property type="match status" value="1"/>
</dbReference>
<evidence type="ECO:0000256" key="1">
    <source>
        <dbReference type="SAM" id="SignalP"/>
    </source>
</evidence>
<dbReference type="Proteomes" id="UP000319976">
    <property type="component" value="Chromosome"/>
</dbReference>
<dbReference type="EMBL" id="CP036316">
    <property type="protein sequence ID" value="QDT66979.1"/>
    <property type="molecule type" value="Genomic_DNA"/>
</dbReference>
<evidence type="ECO:0000259" key="2">
    <source>
        <dbReference type="PROSITE" id="PS51352"/>
    </source>
</evidence>
<evidence type="ECO:0000313" key="4">
    <source>
        <dbReference type="Proteomes" id="UP000319976"/>
    </source>
</evidence>
<feature type="domain" description="Thioredoxin" evidence="2">
    <location>
        <begin position="28"/>
        <end position="170"/>
    </location>
</feature>
<dbReference type="InterPro" id="IPR000866">
    <property type="entry name" value="AhpC/TSA"/>
</dbReference>
<dbReference type="GO" id="GO:0016491">
    <property type="term" value="F:oxidoreductase activity"/>
    <property type="evidence" value="ECO:0007669"/>
    <property type="project" value="InterPro"/>
</dbReference>
<dbReference type="PANTHER" id="PTHR42852">
    <property type="entry name" value="THIOL:DISULFIDE INTERCHANGE PROTEIN DSBE"/>
    <property type="match status" value="1"/>
</dbReference>
<organism evidence="3 4">
    <name type="scientific">Calycomorphotria hydatis</name>
    <dbReference type="NCBI Taxonomy" id="2528027"/>
    <lineage>
        <taxon>Bacteria</taxon>
        <taxon>Pseudomonadati</taxon>
        <taxon>Planctomycetota</taxon>
        <taxon>Planctomycetia</taxon>
        <taxon>Planctomycetales</taxon>
        <taxon>Planctomycetaceae</taxon>
        <taxon>Calycomorphotria</taxon>
    </lineage>
</organism>
<dbReference type="GO" id="GO:0016209">
    <property type="term" value="F:antioxidant activity"/>
    <property type="evidence" value="ECO:0007669"/>
    <property type="project" value="InterPro"/>
</dbReference>
<keyword evidence="4" id="KW-1185">Reference proteome</keyword>
<protein>
    <submittedName>
        <fullName evidence="3">Thiol-disulfide oxidoreductase ResA</fullName>
    </submittedName>
</protein>
<dbReference type="Gene3D" id="3.40.30.10">
    <property type="entry name" value="Glutaredoxin"/>
    <property type="match status" value="1"/>
</dbReference>
<dbReference type="AlphaFoldDB" id="A0A517TF34"/>
<name>A0A517TF34_9PLAN</name>
<dbReference type="InterPro" id="IPR050553">
    <property type="entry name" value="Thioredoxin_ResA/DsbE_sf"/>
</dbReference>
<reference evidence="3 4" key="1">
    <citation type="submission" date="2019-02" db="EMBL/GenBank/DDBJ databases">
        <title>Deep-cultivation of Planctomycetes and their phenomic and genomic characterization uncovers novel biology.</title>
        <authorList>
            <person name="Wiegand S."/>
            <person name="Jogler M."/>
            <person name="Boedeker C."/>
            <person name="Pinto D."/>
            <person name="Vollmers J."/>
            <person name="Rivas-Marin E."/>
            <person name="Kohn T."/>
            <person name="Peeters S.H."/>
            <person name="Heuer A."/>
            <person name="Rast P."/>
            <person name="Oberbeckmann S."/>
            <person name="Bunk B."/>
            <person name="Jeske O."/>
            <person name="Meyerdierks A."/>
            <person name="Storesund J.E."/>
            <person name="Kallscheuer N."/>
            <person name="Luecker S."/>
            <person name="Lage O.M."/>
            <person name="Pohl T."/>
            <person name="Merkel B.J."/>
            <person name="Hornburger P."/>
            <person name="Mueller R.-W."/>
            <person name="Bruemmer F."/>
            <person name="Labrenz M."/>
            <person name="Spormann A.M."/>
            <person name="Op den Camp H."/>
            <person name="Overmann J."/>
            <person name="Amann R."/>
            <person name="Jetten M.S.M."/>
            <person name="Mascher T."/>
            <person name="Medema M.H."/>
            <person name="Devos D.P."/>
            <person name="Kaster A.-K."/>
            <person name="Ovreas L."/>
            <person name="Rohde M."/>
            <person name="Galperin M.Y."/>
            <person name="Jogler C."/>
        </authorList>
    </citation>
    <scope>NUCLEOTIDE SEQUENCE [LARGE SCALE GENOMIC DNA]</scope>
    <source>
        <strain evidence="3 4">V22</strain>
    </source>
</reference>
<dbReference type="SUPFAM" id="SSF52833">
    <property type="entry name" value="Thioredoxin-like"/>
    <property type="match status" value="1"/>
</dbReference>
<dbReference type="PROSITE" id="PS51352">
    <property type="entry name" value="THIOREDOXIN_2"/>
    <property type="match status" value="1"/>
</dbReference>
<gene>
    <name evidence="3" type="primary">resA_2</name>
    <name evidence="3" type="ORF">V22_42510</name>
</gene>
<proteinExistence type="predicted"/>
<feature type="signal peptide" evidence="1">
    <location>
        <begin position="1"/>
        <end position="25"/>
    </location>
</feature>
<sequence length="171" mass="18391" precursor="true">MSDLRIAAALVAALLMYGVMANAQAGELRVGDKAPEFTALADGEKEMSLSDYTVKGPVVLVFSRAHWCPFCMGHMRALQQSYDQIKEAGAEVVVVFREERDGAEGVMKSRRASSATFPMLVDKNAAATPDYSTSGFAAYIVDGDGVIQAILPGTKKNRPDTKKILDSVKSL</sequence>
<dbReference type="InterPro" id="IPR036249">
    <property type="entry name" value="Thioredoxin-like_sf"/>
</dbReference>
<keyword evidence="1" id="KW-0732">Signal</keyword>